<dbReference type="Pfam" id="PF07519">
    <property type="entry name" value="Tannase"/>
    <property type="match status" value="1"/>
</dbReference>
<dbReference type="InterPro" id="IPR011118">
    <property type="entry name" value="Tannase/feruloyl_esterase"/>
</dbReference>
<evidence type="ECO:0000256" key="5">
    <source>
        <dbReference type="ARBA" id="ARBA00022801"/>
    </source>
</evidence>
<dbReference type="Pfam" id="PF10605">
    <property type="entry name" value="3HBOH"/>
    <property type="match status" value="1"/>
</dbReference>
<dbReference type="GO" id="GO:0005615">
    <property type="term" value="C:extracellular space"/>
    <property type="evidence" value="ECO:0007669"/>
    <property type="project" value="InterPro"/>
</dbReference>
<keyword evidence="7" id="KW-1015">Disulfide bond</keyword>
<accession>A0A3G2JK92</accession>
<dbReference type="OrthoDB" id="189734at2"/>
<sequence>MPHRHTSPPASPASPASPARPVRPDRPARRIALGALSLAAVCSLLVTPATAAPTGPGTPDGPCAGLTRLHVPGAARQQADCLDELTTAGTVSSGHTDPADYAGLTPAGLPTPTGVPGIQIDGYFPDTSTTNTDHGWHHDSQFVIRLPDHWNGGLVVTGTPGNREQYANDRAIADWVLARGYAYAATDKGNTGTAFFRDGRRPGDAIAEWNTRLTQLTRAARAVVIRRYHRPPARTLATGLSNGGYLVRWQLENHPELYDGGVDWEGTLWSADGPNPLTSLPTALRRYPVYAAGGPGAAEAARALHRAGFPPGSEFLWPCHHQVYWDLTQRIYREEADPGYDGATEAGTPFCSSGTPACDADYAYRDRPAAVHRAVGRIALTGRIGKPLITLQGTLDVLLPINEDSDVYARMVHRAGRGSLLRYYRIEDGTHTDSLADAFPGRLRPMVPCHRSAFTALERWLAGAARPPADHTVARPAGADPEALLTGCPLG</sequence>
<feature type="region of interest" description="Disordered" evidence="8">
    <location>
        <begin position="1"/>
        <end position="24"/>
    </location>
</feature>
<dbReference type="AlphaFoldDB" id="A0A3G2JK92"/>
<dbReference type="Gene3D" id="3.40.50.1820">
    <property type="entry name" value="alpha/beta hydrolase"/>
    <property type="match status" value="1"/>
</dbReference>
<feature type="region of interest" description="Disordered" evidence="8">
    <location>
        <begin position="90"/>
        <end position="126"/>
    </location>
</feature>
<dbReference type="SUPFAM" id="SSF53474">
    <property type="entry name" value="alpha/beta-Hydrolases"/>
    <property type="match status" value="1"/>
</dbReference>
<dbReference type="KEGG" id="sdd:D9753_32855"/>
<evidence type="ECO:0000256" key="3">
    <source>
        <dbReference type="ARBA" id="ARBA00022723"/>
    </source>
</evidence>
<proteinExistence type="inferred from homology"/>
<evidence type="ECO:0000256" key="7">
    <source>
        <dbReference type="ARBA" id="ARBA00023157"/>
    </source>
</evidence>
<dbReference type="Proteomes" id="UP000268329">
    <property type="component" value="Chromosome"/>
</dbReference>
<dbReference type="EMBL" id="CP033073">
    <property type="protein sequence ID" value="AYN42876.1"/>
    <property type="molecule type" value="Genomic_DNA"/>
</dbReference>
<keyword evidence="6" id="KW-0106">Calcium</keyword>
<evidence type="ECO:0000256" key="4">
    <source>
        <dbReference type="ARBA" id="ARBA00022729"/>
    </source>
</evidence>
<keyword evidence="10" id="KW-1185">Reference proteome</keyword>
<keyword evidence="3" id="KW-0479">Metal-binding</keyword>
<keyword evidence="2" id="KW-0719">Serine esterase</keyword>
<keyword evidence="5 9" id="KW-0378">Hydrolase</keyword>
<dbReference type="InterPro" id="IPR016582">
    <property type="entry name" value="OHBut_olig_hydro_put"/>
</dbReference>
<evidence type="ECO:0000256" key="6">
    <source>
        <dbReference type="ARBA" id="ARBA00022837"/>
    </source>
</evidence>
<protein>
    <submittedName>
        <fullName evidence="9">Tannase/feruloyl esterase family alpha/beta hydrolase</fullName>
    </submittedName>
</protein>
<gene>
    <name evidence="9" type="ORF">D9753_32855</name>
</gene>
<reference evidence="9 10" key="1">
    <citation type="submission" date="2018-10" db="EMBL/GenBank/DDBJ databases">
        <title>The genome of Streptomyces dangxiongensis Z022.</title>
        <authorList>
            <person name="Zhang B."/>
        </authorList>
    </citation>
    <scope>NUCLEOTIDE SEQUENCE [LARGE SCALE GENOMIC DNA]</scope>
    <source>
        <strain evidence="9 10">Z022</strain>
    </source>
</reference>
<evidence type="ECO:0000313" key="10">
    <source>
        <dbReference type="Proteomes" id="UP000268329"/>
    </source>
</evidence>
<evidence type="ECO:0000313" key="9">
    <source>
        <dbReference type="EMBL" id="AYN42876.1"/>
    </source>
</evidence>
<evidence type="ECO:0000256" key="8">
    <source>
        <dbReference type="SAM" id="MobiDB-lite"/>
    </source>
</evidence>
<dbReference type="GO" id="GO:0046872">
    <property type="term" value="F:metal ion binding"/>
    <property type="evidence" value="ECO:0007669"/>
    <property type="project" value="UniProtKB-KW"/>
</dbReference>
<dbReference type="InterPro" id="IPR029058">
    <property type="entry name" value="AB_hydrolase_fold"/>
</dbReference>
<organism evidence="9 10">
    <name type="scientific">Streptomyces dangxiongensis</name>
    <dbReference type="NCBI Taxonomy" id="1442032"/>
    <lineage>
        <taxon>Bacteria</taxon>
        <taxon>Bacillati</taxon>
        <taxon>Actinomycetota</taxon>
        <taxon>Actinomycetes</taxon>
        <taxon>Kitasatosporales</taxon>
        <taxon>Streptomycetaceae</taxon>
        <taxon>Streptomyces</taxon>
    </lineage>
</organism>
<evidence type="ECO:0000256" key="1">
    <source>
        <dbReference type="ARBA" id="ARBA00006249"/>
    </source>
</evidence>
<name>A0A3G2JK92_9ACTN</name>
<evidence type="ECO:0000256" key="2">
    <source>
        <dbReference type="ARBA" id="ARBA00022487"/>
    </source>
</evidence>
<comment type="similarity">
    <text evidence="1">Belongs to the tannase family.</text>
</comment>
<dbReference type="RefSeq" id="WP_121790303.1">
    <property type="nucleotide sequence ID" value="NZ_CP033073.1"/>
</dbReference>
<dbReference type="GO" id="GO:0019605">
    <property type="term" value="P:butyrate metabolic process"/>
    <property type="evidence" value="ECO:0007669"/>
    <property type="project" value="InterPro"/>
</dbReference>
<keyword evidence="4" id="KW-0732">Signal</keyword>
<dbReference type="GO" id="GO:0047989">
    <property type="term" value="F:hydroxybutyrate-dimer hydrolase activity"/>
    <property type="evidence" value="ECO:0007669"/>
    <property type="project" value="InterPro"/>
</dbReference>